<dbReference type="RefSeq" id="WP_172166269.1">
    <property type="nucleotide sequence ID" value="NZ_WOEZ01000086.1"/>
</dbReference>
<name>A0A972SHN5_9BURK</name>
<evidence type="ECO:0000313" key="2">
    <source>
        <dbReference type="EMBL" id="NPT56158.1"/>
    </source>
</evidence>
<keyword evidence="3" id="KW-1185">Reference proteome</keyword>
<reference evidence="2 3" key="1">
    <citation type="submission" date="2019-11" db="EMBL/GenBank/DDBJ databases">
        <title>Metabolism of dissolved organic matter in forest soils.</title>
        <authorList>
            <person name="Cyle K.T."/>
            <person name="Wilhelm R.C."/>
            <person name="Martinez C.E."/>
        </authorList>
    </citation>
    <scope>NUCLEOTIDE SEQUENCE [LARGE SCALE GENOMIC DNA]</scope>
    <source>
        <strain evidence="2 3">5N</strain>
    </source>
</reference>
<accession>A0A972SHN5</accession>
<evidence type="ECO:0000256" key="1">
    <source>
        <dbReference type="SAM" id="MobiDB-lite"/>
    </source>
</evidence>
<proteinExistence type="predicted"/>
<dbReference type="Proteomes" id="UP000655523">
    <property type="component" value="Unassembled WGS sequence"/>
</dbReference>
<feature type="region of interest" description="Disordered" evidence="1">
    <location>
        <begin position="144"/>
        <end position="165"/>
    </location>
</feature>
<evidence type="ECO:0000313" key="3">
    <source>
        <dbReference type="Proteomes" id="UP000655523"/>
    </source>
</evidence>
<dbReference type="AlphaFoldDB" id="A0A972SHN5"/>
<organism evidence="2 3">
    <name type="scientific">Paraburkholderia elongata</name>
    <dbReference type="NCBI Taxonomy" id="2675747"/>
    <lineage>
        <taxon>Bacteria</taxon>
        <taxon>Pseudomonadati</taxon>
        <taxon>Pseudomonadota</taxon>
        <taxon>Betaproteobacteria</taxon>
        <taxon>Burkholderiales</taxon>
        <taxon>Burkholderiaceae</taxon>
        <taxon>Paraburkholderia</taxon>
    </lineage>
</organism>
<feature type="compositionally biased region" description="Basic and acidic residues" evidence="1">
    <location>
        <begin position="146"/>
        <end position="165"/>
    </location>
</feature>
<protein>
    <submittedName>
        <fullName evidence="2">Uncharacterized protein</fullName>
    </submittedName>
</protein>
<gene>
    <name evidence="2" type="ORF">GNZ13_16600</name>
</gene>
<comment type="caution">
    <text evidence="2">The sequence shown here is derived from an EMBL/GenBank/DDBJ whole genome shotgun (WGS) entry which is preliminary data.</text>
</comment>
<dbReference type="EMBL" id="WOEZ01000086">
    <property type="protein sequence ID" value="NPT56158.1"/>
    <property type="molecule type" value="Genomic_DNA"/>
</dbReference>
<sequence length="183" mass="20660">MTDAFERRALLIHLGDVLEAMNSLLERGKDRAIVRELAAENESLAGRLLLMQIAPQMTSREFFTRAVRAFSIWPQALLDADLDEERLVTSVQENLFPDNPDGWLAYVAAMQTEVPWFGKYAYSDRTQDEASAGLAANDLDSATEDQAERTVDVERNGAQAEVRRESVESTVPIYPSWPWKTRP</sequence>